<keyword evidence="8" id="KW-1185">Reference proteome</keyword>
<accession>A0A1S3AWQ1</accession>
<reference evidence="9 10" key="1">
    <citation type="submission" date="2025-04" db="UniProtKB">
        <authorList>
            <consortium name="RefSeq"/>
        </authorList>
    </citation>
    <scope>IDENTIFICATION</scope>
</reference>
<proteinExistence type="inferred from homology"/>
<evidence type="ECO:0000256" key="3">
    <source>
        <dbReference type="ARBA" id="ARBA00022525"/>
    </source>
</evidence>
<organism evidence="8 9">
    <name type="scientific">Cucumis melo</name>
    <name type="common">Muskmelon</name>
    <dbReference type="NCBI Taxonomy" id="3656"/>
    <lineage>
        <taxon>Eukaryota</taxon>
        <taxon>Viridiplantae</taxon>
        <taxon>Streptophyta</taxon>
        <taxon>Embryophyta</taxon>
        <taxon>Tracheophyta</taxon>
        <taxon>Spermatophyta</taxon>
        <taxon>Magnoliopsida</taxon>
        <taxon>eudicotyledons</taxon>
        <taxon>Gunneridae</taxon>
        <taxon>Pentapetalae</taxon>
        <taxon>rosids</taxon>
        <taxon>fabids</taxon>
        <taxon>Cucurbitales</taxon>
        <taxon>Cucurbitaceae</taxon>
        <taxon>Benincaseae</taxon>
        <taxon>Cucumis</taxon>
    </lineage>
</organism>
<comment type="similarity">
    <text evidence="2">Belongs to the plant rapid alkalinization factor (RALF) family.</text>
</comment>
<sequence length="128" mass="14772">MAKSLFLFFFLFSIIFPLVFLQTHFSFCDAILDLRSFKGSEMDVMAKGVCNQKIGECLTDPEMESEISRRVLMMQKKYISYDTLRRDMVPCSRPGVSYYECHPGPANSYDRGCEVITRCARDVHDINT</sequence>
<name>A0A1S3AWQ1_CUCME</name>
<evidence type="ECO:0000313" key="8">
    <source>
        <dbReference type="Proteomes" id="UP001652600"/>
    </source>
</evidence>
<comment type="subcellular location">
    <subcellularLocation>
        <location evidence="1">Secreted</location>
    </subcellularLocation>
</comment>
<feature type="signal peptide" evidence="7">
    <location>
        <begin position="1"/>
        <end position="21"/>
    </location>
</feature>
<protein>
    <submittedName>
        <fullName evidence="9 10">Protein RALF-like 24 isoform X1</fullName>
    </submittedName>
</protein>
<dbReference type="SMR" id="A0A1S3AWQ1"/>
<dbReference type="GeneID" id="103483460"/>
<dbReference type="PANTHER" id="PTHR33136:SF36">
    <property type="entry name" value="PROTEIN RALF-LIKE 31"/>
    <property type="match status" value="1"/>
</dbReference>
<evidence type="ECO:0000256" key="4">
    <source>
        <dbReference type="ARBA" id="ARBA00022702"/>
    </source>
</evidence>
<dbReference type="GO" id="GO:0009506">
    <property type="term" value="C:plasmodesma"/>
    <property type="evidence" value="ECO:0007669"/>
    <property type="project" value="TreeGrafter"/>
</dbReference>
<dbReference type="OrthoDB" id="1906275at2759"/>
<dbReference type="RefSeq" id="XP_008438316.1">
    <property type="nucleotide sequence ID" value="XM_008440094.2"/>
</dbReference>
<dbReference type="GO" id="GO:0019722">
    <property type="term" value="P:calcium-mediated signaling"/>
    <property type="evidence" value="ECO:0007669"/>
    <property type="project" value="TreeGrafter"/>
</dbReference>
<dbReference type="PANTHER" id="PTHR33136">
    <property type="entry name" value="RAPID ALKALINIZATION FACTOR-LIKE"/>
    <property type="match status" value="1"/>
</dbReference>
<evidence type="ECO:0000313" key="9">
    <source>
        <dbReference type="RefSeq" id="XP_008438316.1"/>
    </source>
</evidence>
<evidence type="ECO:0000313" key="10">
    <source>
        <dbReference type="RefSeq" id="XP_008438319.1"/>
    </source>
</evidence>
<evidence type="ECO:0000256" key="5">
    <source>
        <dbReference type="ARBA" id="ARBA00022729"/>
    </source>
</evidence>
<dbReference type="GO" id="GO:0040008">
    <property type="term" value="P:regulation of growth"/>
    <property type="evidence" value="ECO:0007669"/>
    <property type="project" value="UniProtKB-ARBA"/>
</dbReference>
<dbReference type="InterPro" id="IPR008801">
    <property type="entry name" value="RALF"/>
</dbReference>
<evidence type="ECO:0000256" key="7">
    <source>
        <dbReference type="SAM" id="SignalP"/>
    </source>
</evidence>
<gene>
    <name evidence="9 10" type="primary">LOC103483460</name>
</gene>
<evidence type="ECO:0000256" key="1">
    <source>
        <dbReference type="ARBA" id="ARBA00004613"/>
    </source>
</evidence>
<dbReference type="KEGG" id="cmo:103483460"/>
<evidence type="ECO:0000256" key="2">
    <source>
        <dbReference type="ARBA" id="ARBA00009178"/>
    </source>
</evidence>
<dbReference type="eggNOG" id="ENOG502S4CN">
    <property type="taxonomic scope" value="Eukaryota"/>
</dbReference>
<dbReference type="Pfam" id="PF05498">
    <property type="entry name" value="RALF"/>
    <property type="match status" value="1"/>
</dbReference>
<feature type="chain" id="PRO_5010813652" evidence="7">
    <location>
        <begin position="22"/>
        <end position="128"/>
    </location>
</feature>
<keyword evidence="6" id="KW-1015">Disulfide bond</keyword>
<keyword evidence="3" id="KW-0964">Secreted</keyword>
<keyword evidence="4" id="KW-0372">Hormone</keyword>
<dbReference type="AlphaFoldDB" id="A0A1S3AWQ1"/>
<dbReference type="Proteomes" id="UP001652600">
    <property type="component" value="Chromosome 6"/>
</dbReference>
<evidence type="ECO:0000256" key="6">
    <source>
        <dbReference type="ARBA" id="ARBA00023157"/>
    </source>
</evidence>
<dbReference type="GO" id="GO:0005179">
    <property type="term" value="F:hormone activity"/>
    <property type="evidence" value="ECO:0007669"/>
    <property type="project" value="UniProtKB-KW"/>
</dbReference>
<dbReference type="GO" id="GO:0005576">
    <property type="term" value="C:extracellular region"/>
    <property type="evidence" value="ECO:0007669"/>
    <property type="project" value="UniProtKB-SubCell"/>
</dbReference>
<keyword evidence="5 7" id="KW-0732">Signal</keyword>
<dbReference type="RefSeq" id="XP_008438319.1">
    <property type="nucleotide sequence ID" value="XM_008440097.2"/>
</dbReference>